<dbReference type="OrthoDB" id="9805307at2"/>
<reference evidence="4 5" key="1">
    <citation type="journal article" date="2013" name="Genome Announc.">
        <title>Draft genome sequence of Serratia sp. strain ATCC 39006, a model bacterium for analysis of the biosynthesis and regulation of prodigiosin, a carbapenem, and gas vesicles.</title>
        <authorList>
            <person name="Fineran P.C."/>
            <person name="Iglesias Cans M.C."/>
            <person name="Ramsay J.P."/>
            <person name="Wilf N.M."/>
            <person name="Cossyleon D."/>
            <person name="McNeil M.B."/>
            <person name="Williamson N.R."/>
            <person name="Monson R.E."/>
            <person name="Becher S.A."/>
            <person name="Stanton J.A."/>
            <person name="Brugger K."/>
            <person name="Brown S.D."/>
            <person name="Salmond G.P."/>
        </authorList>
    </citation>
    <scope>NUCLEOTIDE SEQUENCE [LARGE SCALE GENOMIC DNA]</scope>
    <source>
        <strain evidence="4">ATCC 39006</strain>
        <strain evidence="5">ATCC 39006 / SC 11482</strain>
    </source>
</reference>
<dbReference type="EMBL" id="CP025084">
    <property type="protein sequence ID" value="AUH05222.1"/>
    <property type="molecule type" value="Genomic_DNA"/>
</dbReference>
<dbReference type="InterPro" id="IPR036663">
    <property type="entry name" value="Fumarylacetoacetase_C_sf"/>
</dbReference>
<keyword evidence="1" id="KW-0479">Metal-binding</keyword>
<sequence>MYQHRDWQGALLDVPVNKVVCVGSNYSEHIREMGSATPVEPVLFIKPETALCDMCQPVAIPKHLGSVHHEVELAVLIGTPLKQANEELVARAIAGYGVALDLTLRDLQANFKKAGQPWEKAKGFDGSCPISGFISVSEFGDPQQTELGLSINGEIRQQGNTRDMITPILPLIAYMSRFFTLRAGDIILTGTPQGVGPLQSGDILTITLNENTLNTRVI</sequence>
<gene>
    <name evidence="3" type="ORF">CWC46_14435</name>
    <name evidence="4" type="ORF">Ser39006_014440</name>
</gene>
<dbReference type="NCBIfam" id="NF007967">
    <property type="entry name" value="PRK10691.1"/>
    <property type="match status" value="1"/>
</dbReference>
<dbReference type="AlphaFoldDB" id="A0A2I5TL02"/>
<dbReference type="GO" id="GO:0018773">
    <property type="term" value="F:acetylpyruvate hydrolase activity"/>
    <property type="evidence" value="ECO:0007669"/>
    <property type="project" value="TreeGrafter"/>
</dbReference>
<name>A0A2I5TL02_SERS3</name>
<dbReference type="KEGG" id="sera:Ser39006_014440"/>
<dbReference type="PANTHER" id="PTHR11820:SF7">
    <property type="entry name" value="ACYLPYRUVASE FAHD1, MITOCHONDRIAL"/>
    <property type="match status" value="1"/>
</dbReference>
<dbReference type="GO" id="GO:0046872">
    <property type="term" value="F:metal ion binding"/>
    <property type="evidence" value="ECO:0007669"/>
    <property type="project" value="UniProtKB-KW"/>
</dbReference>
<dbReference type="STRING" id="104623.Ser39006_02593"/>
<reference evidence="4" key="2">
    <citation type="submission" date="2013-09" db="EMBL/GenBank/DDBJ databases">
        <authorList>
            <person name="Wang G."/>
            <person name="Yang Y."/>
            <person name="Su Y."/>
        </authorList>
    </citation>
    <scope>NUCLEOTIDE SEQUENCE</scope>
    <source>
        <strain evidence="4">ATCC 39006</strain>
    </source>
</reference>
<dbReference type="EMBL" id="CP025085">
    <property type="protein sequence ID" value="AUH00900.1"/>
    <property type="molecule type" value="Genomic_DNA"/>
</dbReference>
<dbReference type="InterPro" id="IPR011234">
    <property type="entry name" value="Fumarylacetoacetase-like_C"/>
</dbReference>
<feature type="domain" description="Fumarylacetoacetase-like C-terminal" evidence="2">
    <location>
        <begin position="18"/>
        <end position="209"/>
    </location>
</feature>
<keyword evidence="4" id="KW-0413">Isomerase</keyword>
<dbReference type="Pfam" id="PF01557">
    <property type="entry name" value="FAA_hydrolase"/>
    <property type="match status" value="1"/>
</dbReference>
<proteinExistence type="predicted"/>
<reference evidence="4" key="4">
    <citation type="submission" date="2017-11" db="EMBL/GenBank/DDBJ databases">
        <title>Complete genome sequence of Serratia sp. ATCC 39006.</title>
        <authorList>
            <person name="Hampton H.G."/>
            <person name="Jackson S.A."/>
            <person name="Jauregui R."/>
            <person name="Poulter G.T.M."/>
            <person name="Salmond G.P.C."/>
            <person name="Fineran P.C."/>
        </authorList>
    </citation>
    <scope>NUCLEOTIDE SEQUENCE</scope>
    <source>
        <strain evidence="4">ATCC 39006</strain>
    </source>
</reference>
<evidence type="ECO:0000256" key="1">
    <source>
        <dbReference type="ARBA" id="ARBA00022723"/>
    </source>
</evidence>
<evidence type="ECO:0000313" key="4">
    <source>
        <dbReference type="EMBL" id="AUH05222.1"/>
    </source>
</evidence>
<dbReference type="Proteomes" id="UP000233778">
    <property type="component" value="Chromosome"/>
</dbReference>
<evidence type="ECO:0000313" key="6">
    <source>
        <dbReference type="Proteomes" id="UP000233778"/>
    </source>
</evidence>
<reference evidence="3 6" key="3">
    <citation type="submission" date="2017-11" db="EMBL/GenBank/DDBJ databases">
        <title>Complete genome sequence of Serratia sp. ATCC 39006 LacA.</title>
        <authorList>
            <person name="Hampton H.G."/>
            <person name="Jackson S.A."/>
            <person name="Jauregui R."/>
            <person name="Poulter G.T.M."/>
            <person name="Salmond G.P.C."/>
            <person name="Fineran P.C."/>
        </authorList>
    </citation>
    <scope>NUCLEOTIDE SEQUENCE [LARGE SCALE GENOMIC DNA]</scope>
    <source>
        <strain evidence="3 6">ATCC 39006</strain>
    </source>
</reference>
<dbReference type="SUPFAM" id="SSF56529">
    <property type="entry name" value="FAH"/>
    <property type="match status" value="1"/>
</dbReference>
<protein>
    <submittedName>
        <fullName evidence="4">Isomerase/hydrolase</fullName>
    </submittedName>
</protein>
<dbReference type="KEGG" id="serq:CWC46_14435"/>
<evidence type="ECO:0000259" key="2">
    <source>
        <dbReference type="Pfam" id="PF01557"/>
    </source>
</evidence>
<evidence type="ECO:0000313" key="3">
    <source>
        <dbReference type="EMBL" id="AUH00900.1"/>
    </source>
</evidence>
<organism evidence="4 5">
    <name type="scientific">Serratia sp. (strain ATCC 39006)</name>
    <name type="common">Prodigiosinella confusarubida</name>
    <dbReference type="NCBI Taxonomy" id="104623"/>
    <lineage>
        <taxon>Bacteria</taxon>
        <taxon>Pseudomonadati</taxon>
        <taxon>Pseudomonadota</taxon>
        <taxon>Gammaproteobacteria</taxon>
        <taxon>Enterobacterales</taxon>
        <taxon>Pectobacteriaceae</taxon>
        <taxon>Prodigiosinella</taxon>
    </lineage>
</organism>
<dbReference type="PANTHER" id="PTHR11820">
    <property type="entry name" value="ACYLPYRUVASE"/>
    <property type="match status" value="1"/>
</dbReference>
<keyword evidence="5" id="KW-1185">Reference proteome</keyword>
<dbReference type="FunFam" id="3.90.850.10:FF:000007">
    <property type="entry name" value="Fumarylacetoacetate hydrolase family protein"/>
    <property type="match status" value="1"/>
</dbReference>
<dbReference type="Proteomes" id="UP000017700">
    <property type="component" value="Chromosome"/>
</dbReference>
<dbReference type="GO" id="GO:0016853">
    <property type="term" value="F:isomerase activity"/>
    <property type="evidence" value="ECO:0007669"/>
    <property type="project" value="UniProtKB-KW"/>
</dbReference>
<dbReference type="RefSeq" id="WP_021015855.1">
    <property type="nucleotide sequence ID" value="NZ_CP025084.1"/>
</dbReference>
<keyword evidence="4" id="KW-0378">Hydrolase</keyword>
<dbReference type="Gene3D" id="3.90.850.10">
    <property type="entry name" value="Fumarylacetoacetase-like, C-terminal domain"/>
    <property type="match status" value="1"/>
</dbReference>
<evidence type="ECO:0000313" key="5">
    <source>
        <dbReference type="Proteomes" id="UP000017700"/>
    </source>
</evidence>
<accession>A0A2I5TL02</accession>